<dbReference type="SMART" id="SM00220">
    <property type="entry name" value="S_TKc"/>
    <property type="match status" value="1"/>
</dbReference>
<organism evidence="26 27">
    <name type="scientific">Anabas testudineus</name>
    <name type="common">Climbing perch</name>
    <name type="synonym">Anthias testudineus</name>
    <dbReference type="NCBI Taxonomy" id="64144"/>
    <lineage>
        <taxon>Eukaryota</taxon>
        <taxon>Metazoa</taxon>
        <taxon>Chordata</taxon>
        <taxon>Craniata</taxon>
        <taxon>Vertebrata</taxon>
        <taxon>Euteleostomi</taxon>
        <taxon>Actinopterygii</taxon>
        <taxon>Neopterygii</taxon>
        <taxon>Teleostei</taxon>
        <taxon>Neoteleostei</taxon>
        <taxon>Acanthomorphata</taxon>
        <taxon>Anabantaria</taxon>
        <taxon>Anabantiformes</taxon>
        <taxon>Anabantoidei</taxon>
        <taxon>Anabantidae</taxon>
        <taxon>Anabas</taxon>
    </lineage>
</organism>
<dbReference type="EC" id="2.7.11.1" evidence="5"/>
<evidence type="ECO:0000256" key="12">
    <source>
        <dbReference type="ARBA" id="ARBA00022777"/>
    </source>
</evidence>
<evidence type="ECO:0000259" key="25">
    <source>
        <dbReference type="PROSITE" id="PS50032"/>
    </source>
</evidence>
<dbReference type="InterPro" id="IPR000719">
    <property type="entry name" value="Prot_kinase_dom"/>
</dbReference>
<evidence type="ECO:0000256" key="13">
    <source>
        <dbReference type="ARBA" id="ARBA00022840"/>
    </source>
</evidence>
<dbReference type="Gene3D" id="1.10.8.10">
    <property type="entry name" value="DNA helicase RuvA subunit, C-terminal domain"/>
    <property type="match status" value="1"/>
</dbReference>
<dbReference type="Gene3D" id="3.30.310.80">
    <property type="entry name" value="Kinase associated domain 1, KA1"/>
    <property type="match status" value="1"/>
</dbReference>
<evidence type="ECO:0000256" key="15">
    <source>
        <dbReference type="ARBA" id="ARBA00023273"/>
    </source>
</evidence>
<reference evidence="26" key="1">
    <citation type="submission" date="2021-04" db="EMBL/GenBank/DDBJ databases">
        <authorList>
            <consortium name="Wellcome Sanger Institute Data Sharing"/>
        </authorList>
    </citation>
    <scope>NUCLEOTIDE SEQUENCE [LARGE SCALE GENOMIC DNA]</scope>
</reference>
<dbReference type="InterPro" id="IPR017441">
    <property type="entry name" value="Protein_kinase_ATP_BS"/>
</dbReference>
<dbReference type="GeneTree" id="ENSGT00940000154862"/>
<dbReference type="FunFam" id="3.30.200.20:FF:000003">
    <property type="entry name" value="Non-specific serine/threonine protein kinase"/>
    <property type="match status" value="1"/>
</dbReference>
<gene>
    <name evidence="26" type="primary">MARK3</name>
</gene>
<evidence type="ECO:0000313" key="26">
    <source>
        <dbReference type="Ensembl" id="ENSATEP00000049894.2"/>
    </source>
</evidence>
<dbReference type="OrthoDB" id="193931at2759"/>
<evidence type="ECO:0000256" key="21">
    <source>
        <dbReference type="PROSITE-ProRule" id="PRU10141"/>
    </source>
</evidence>
<dbReference type="Pfam" id="PF02149">
    <property type="entry name" value="KA1"/>
    <property type="match status" value="1"/>
</dbReference>
<feature type="region of interest" description="Disordered" evidence="22">
    <location>
        <begin position="478"/>
        <end position="615"/>
    </location>
</feature>
<dbReference type="PROSITE" id="PS00107">
    <property type="entry name" value="PROTEIN_KINASE_ATP"/>
    <property type="match status" value="1"/>
</dbReference>
<evidence type="ECO:0000256" key="2">
    <source>
        <dbReference type="ARBA" id="ARBA00004279"/>
    </source>
</evidence>
<evidence type="ECO:0000256" key="18">
    <source>
        <dbReference type="ARBA" id="ARBA00054424"/>
    </source>
</evidence>
<keyword evidence="9" id="KW-0597">Phosphoprotein</keyword>
<dbReference type="AlphaFoldDB" id="A0A7N6AQU1"/>
<evidence type="ECO:0000256" key="14">
    <source>
        <dbReference type="ARBA" id="ARBA00023136"/>
    </source>
</evidence>
<evidence type="ECO:0000256" key="9">
    <source>
        <dbReference type="ARBA" id="ARBA00022553"/>
    </source>
</evidence>
<dbReference type="Gene3D" id="3.30.200.20">
    <property type="entry name" value="Phosphorylase Kinase, domain 1"/>
    <property type="match status" value="1"/>
</dbReference>
<comment type="similarity">
    <text evidence="4">Belongs to the protein kinase superfamily. CAMK Ser/Thr protein kinase family. SNF1 subfamily.</text>
</comment>
<name>A0A7N6AQU1_ANATE</name>
<dbReference type="GO" id="GO:0000226">
    <property type="term" value="P:microtubule cytoskeleton organization"/>
    <property type="evidence" value="ECO:0007669"/>
    <property type="project" value="TreeGrafter"/>
</dbReference>
<dbReference type="FunFam" id="1.10.8.10:FF:000005">
    <property type="entry name" value="Non-specific serine/threonine protein kinase"/>
    <property type="match status" value="1"/>
</dbReference>
<evidence type="ECO:0000313" key="27">
    <source>
        <dbReference type="Proteomes" id="UP000265040"/>
    </source>
</evidence>
<feature type="compositionally biased region" description="Low complexity" evidence="22">
    <location>
        <begin position="26"/>
        <end position="35"/>
    </location>
</feature>
<dbReference type="InterPro" id="IPR011009">
    <property type="entry name" value="Kinase-like_dom_sf"/>
</dbReference>
<evidence type="ECO:0000256" key="19">
    <source>
        <dbReference type="ARBA" id="ARBA00063680"/>
    </source>
</evidence>
<evidence type="ECO:0000256" key="4">
    <source>
        <dbReference type="ARBA" id="ARBA00006234"/>
    </source>
</evidence>
<dbReference type="SUPFAM" id="SSF56112">
    <property type="entry name" value="Protein kinase-like (PK-like)"/>
    <property type="match status" value="1"/>
</dbReference>
<dbReference type="SMART" id="SM00165">
    <property type="entry name" value="UBA"/>
    <property type="match status" value="1"/>
</dbReference>
<evidence type="ECO:0000256" key="22">
    <source>
        <dbReference type="SAM" id="MobiDB-lite"/>
    </source>
</evidence>
<protein>
    <recommendedName>
        <fullName evidence="20">MAP/microtubule affinity-regulating kinase 3</fullName>
        <ecNumber evidence="5">2.7.11.1</ecNumber>
    </recommendedName>
</protein>
<dbReference type="PANTHER" id="PTHR24346:SF98">
    <property type="entry name" value="NON-SPECIFIC SERINE_THREONINE PROTEIN KINASE"/>
    <property type="match status" value="1"/>
</dbReference>
<comment type="catalytic activity">
    <reaction evidence="17">
        <text>L-seryl-[protein] + ATP = O-phospho-L-seryl-[protein] + ADP + H(+)</text>
        <dbReference type="Rhea" id="RHEA:17989"/>
        <dbReference type="Rhea" id="RHEA-COMP:9863"/>
        <dbReference type="Rhea" id="RHEA-COMP:11604"/>
        <dbReference type="ChEBI" id="CHEBI:15378"/>
        <dbReference type="ChEBI" id="CHEBI:29999"/>
        <dbReference type="ChEBI" id="CHEBI:30616"/>
        <dbReference type="ChEBI" id="CHEBI:83421"/>
        <dbReference type="ChEBI" id="CHEBI:456216"/>
        <dbReference type="EC" id="2.7.11.1"/>
    </reaction>
</comment>
<dbReference type="FunFam" id="1.10.510.10:FF:001032">
    <property type="entry name" value="KP78b, isoform A"/>
    <property type="match status" value="1"/>
</dbReference>
<evidence type="ECO:0000259" key="23">
    <source>
        <dbReference type="PROSITE" id="PS50011"/>
    </source>
</evidence>
<feature type="region of interest" description="Disordered" evidence="22">
    <location>
        <begin position="1"/>
        <end position="52"/>
    </location>
</feature>
<keyword evidence="12" id="KW-0418">Kinase</keyword>
<evidence type="ECO:0000256" key="7">
    <source>
        <dbReference type="ARBA" id="ARBA00022490"/>
    </source>
</evidence>
<reference evidence="26" key="3">
    <citation type="submission" date="2025-09" db="UniProtKB">
        <authorList>
            <consortium name="Ensembl"/>
        </authorList>
    </citation>
    <scope>IDENTIFICATION</scope>
</reference>
<sequence length="713" mass="79726">MSTRTPLPTVNERDAENHTSADNGRSEVVSRSVRSARCKTSSSPGGDDSPHVGNYRLLKTIGKGNFAKVKLARHILTGREVAIKIIDKTQLNPTSLQKLFREVRIMKILNHPNIVKLFEVIETEKTLYLVMEYASGGEVFDYLVAHGRMKEKEARAKFRQIVSAVQYCHQKHIVHRDLKAENLLLDADMNIKIADFGFSNEFTVGGKLDTFCGSPPYAAPELFQGKKYDGPEVDVWSLGVILYTLVSGSLPFDGQNLKELRERVLRGKYRIPFYMSTDCENLLKRFLVLNPGKRGTLEQIMKDRWINAGFDEEELKPFMEPELDIRDQKRIDLMVGMGYTREEITDSLAKMKYNDITATYLLLGRKAAEVDVTDGISLLKPRPSSSSQSPAHLLPQRASSSASSSKQRRYSDQGTRPGPAPGSVSDCGCVKLSQGGSSSMTRRNTYVCSERNSADRNSMVQNGKENRYELRWYRYTSDESGSGCCNRRQERSGSGSVKTNRKDGTLTVRPTEPVSDTSSHSVSSGATPPDRLRFPRGTASRSTFHGGQLRERRTATYNGPPASPTLSHDASPLAQSRARGSTNLFSKLTSKLTRRGVSEDEPGSPAAPQLKDSKPRSLRFTWSMKTTSSMEPLDMMREIRKVLDVNNCDYEQREHFLLLCVHGDGHADSLVQWEMEVCKLPRLSLNGVRFKRISGTSIAFKNIASKIANELKL</sequence>
<keyword evidence="6" id="KW-1003">Cell membrane</keyword>
<dbReference type="GO" id="GO:0005886">
    <property type="term" value="C:plasma membrane"/>
    <property type="evidence" value="ECO:0007669"/>
    <property type="project" value="UniProtKB-SubCell"/>
</dbReference>
<keyword evidence="14" id="KW-0472">Membrane</keyword>
<comment type="catalytic activity">
    <reaction evidence="16">
        <text>L-threonyl-[protein] + ATP = O-phospho-L-threonyl-[protein] + ADP + H(+)</text>
        <dbReference type="Rhea" id="RHEA:46608"/>
        <dbReference type="Rhea" id="RHEA-COMP:11060"/>
        <dbReference type="Rhea" id="RHEA-COMP:11605"/>
        <dbReference type="ChEBI" id="CHEBI:15378"/>
        <dbReference type="ChEBI" id="CHEBI:30013"/>
        <dbReference type="ChEBI" id="CHEBI:30616"/>
        <dbReference type="ChEBI" id="CHEBI:61977"/>
        <dbReference type="ChEBI" id="CHEBI:456216"/>
        <dbReference type="EC" id="2.7.11.1"/>
    </reaction>
</comment>
<dbReference type="InterPro" id="IPR015940">
    <property type="entry name" value="UBA"/>
</dbReference>
<evidence type="ECO:0000256" key="6">
    <source>
        <dbReference type="ARBA" id="ARBA00022475"/>
    </source>
</evidence>
<keyword evidence="10" id="KW-0808">Transferase</keyword>
<feature type="compositionally biased region" description="Low complexity" evidence="22">
    <location>
        <begin position="515"/>
        <end position="524"/>
    </location>
</feature>
<reference evidence="26" key="2">
    <citation type="submission" date="2025-08" db="UniProtKB">
        <authorList>
            <consortium name="Ensembl"/>
        </authorList>
    </citation>
    <scope>IDENTIFICATION</scope>
</reference>
<dbReference type="Gene3D" id="1.10.510.10">
    <property type="entry name" value="Transferase(Phosphotransferase) domain 1"/>
    <property type="match status" value="1"/>
</dbReference>
<dbReference type="GO" id="GO:0005737">
    <property type="term" value="C:cytoplasm"/>
    <property type="evidence" value="ECO:0007669"/>
    <property type="project" value="UniProtKB-SubCell"/>
</dbReference>
<dbReference type="Pfam" id="PF00069">
    <property type="entry name" value="Pkinase"/>
    <property type="match status" value="1"/>
</dbReference>
<dbReference type="PROSITE" id="PS50030">
    <property type="entry name" value="UBA"/>
    <property type="match status" value="1"/>
</dbReference>
<dbReference type="GO" id="GO:0050321">
    <property type="term" value="F:tau-protein kinase activity"/>
    <property type="evidence" value="ECO:0007669"/>
    <property type="project" value="TreeGrafter"/>
</dbReference>
<keyword evidence="8" id="KW-0723">Serine/threonine-protein kinase</keyword>
<keyword evidence="11 21" id="KW-0547">Nucleotide-binding</keyword>
<dbReference type="PROSITE" id="PS50032">
    <property type="entry name" value="KA1"/>
    <property type="match status" value="1"/>
</dbReference>
<dbReference type="InterPro" id="IPR049508">
    <property type="entry name" value="MARK1-4_cat"/>
</dbReference>
<dbReference type="GO" id="GO:0035556">
    <property type="term" value="P:intracellular signal transduction"/>
    <property type="evidence" value="ECO:0007669"/>
    <property type="project" value="TreeGrafter"/>
</dbReference>
<dbReference type="Proteomes" id="UP000265040">
    <property type="component" value="Chromosome 24"/>
</dbReference>
<comment type="subunit">
    <text evidence="19">Interacts with MAPT/TAU. Interacts with DLG5 (via coiled-coil domain). Interacts with STK3/MST2 and STK4/MST1 in the presence of DLG5. Interacts with YWHAB, YWHAG, YWHAQ and YWHAZ. Interacts with PKP2 (via N-terminus). Interacts with CDC25C. Interacts with KSR1.</text>
</comment>
<evidence type="ECO:0000259" key="24">
    <source>
        <dbReference type="PROSITE" id="PS50030"/>
    </source>
</evidence>
<dbReference type="Ensembl" id="ENSATET00000061893.2">
    <property type="protein sequence ID" value="ENSATEP00000049894.2"/>
    <property type="gene ID" value="ENSATEG00000006494.3"/>
</dbReference>
<dbReference type="CDD" id="cd12196">
    <property type="entry name" value="MARK1-3_C"/>
    <property type="match status" value="1"/>
</dbReference>
<evidence type="ECO:0000256" key="17">
    <source>
        <dbReference type="ARBA" id="ARBA00048679"/>
    </source>
</evidence>
<feature type="domain" description="Protein kinase" evidence="23">
    <location>
        <begin position="55"/>
        <end position="306"/>
    </location>
</feature>
<keyword evidence="15" id="KW-0966">Cell projection</keyword>
<feature type="binding site" evidence="21">
    <location>
        <position position="84"/>
    </location>
    <ligand>
        <name>ATP</name>
        <dbReference type="ChEBI" id="CHEBI:30616"/>
    </ligand>
</feature>
<dbReference type="CDD" id="cd14072">
    <property type="entry name" value="STKc_MARK"/>
    <property type="match status" value="1"/>
</dbReference>
<feature type="compositionally biased region" description="Polar residues" evidence="22">
    <location>
        <begin position="578"/>
        <end position="591"/>
    </location>
</feature>
<evidence type="ECO:0000256" key="20">
    <source>
        <dbReference type="ARBA" id="ARBA00071529"/>
    </source>
</evidence>
<dbReference type="SUPFAM" id="SSF103243">
    <property type="entry name" value="KA1-like"/>
    <property type="match status" value="1"/>
</dbReference>
<feature type="region of interest" description="Disordered" evidence="22">
    <location>
        <begin position="380"/>
        <end position="427"/>
    </location>
</feature>
<evidence type="ECO:0000256" key="1">
    <source>
        <dbReference type="ARBA" id="ARBA00004236"/>
    </source>
</evidence>
<evidence type="ECO:0000256" key="5">
    <source>
        <dbReference type="ARBA" id="ARBA00012513"/>
    </source>
</evidence>
<keyword evidence="13 21" id="KW-0067">ATP-binding</keyword>
<keyword evidence="27" id="KW-1185">Reference proteome</keyword>
<feature type="domain" description="KA1" evidence="25">
    <location>
        <begin position="664"/>
        <end position="713"/>
    </location>
</feature>
<dbReference type="InterPro" id="IPR008271">
    <property type="entry name" value="Ser/Thr_kinase_AS"/>
</dbReference>
<comment type="function">
    <text evidence="18">Serine/threonine-protein kinase. Involved in the specific phosphorylation of microtubule-associated proteins for MAP2 and MAP4. Phosphorylates the microtubule-associated protein MAPT/TAU. Phosphorylates CDC25C on 'Ser-216'. Regulates localization and activity of some histone deacetylases by mediating phosphorylation of HDAC7, promoting subsequent interaction between HDAC7 and 14-3-3 and export from the nucleus. Regulates localization and activity of MITF by mediating its phosphorylation, promoting subsequent interaction between MITF and 14-3-3 and retention in the cytosol. Negatively regulates the Hippo signaling pathway and antagonizes the phosphorylation of LATS1. Cooperates with DLG5 to inhibit the kinase activity of STK3/MST2 toward LATS1. Phosphorylates PKP2 and KSR1.</text>
</comment>
<dbReference type="GO" id="GO:0005524">
    <property type="term" value="F:ATP binding"/>
    <property type="evidence" value="ECO:0007669"/>
    <property type="project" value="UniProtKB-UniRule"/>
</dbReference>
<dbReference type="InterPro" id="IPR028375">
    <property type="entry name" value="KA1/Ssp2_C"/>
</dbReference>
<evidence type="ECO:0000256" key="16">
    <source>
        <dbReference type="ARBA" id="ARBA00047899"/>
    </source>
</evidence>
<proteinExistence type="inferred from homology"/>
<feature type="domain" description="UBA" evidence="24">
    <location>
        <begin position="325"/>
        <end position="364"/>
    </location>
</feature>
<dbReference type="PROSITE" id="PS50011">
    <property type="entry name" value="PROTEIN_KINASE_DOM"/>
    <property type="match status" value="1"/>
</dbReference>
<dbReference type="Pfam" id="PF00627">
    <property type="entry name" value="UBA"/>
    <property type="match status" value="1"/>
</dbReference>
<accession>A0A7N6AQU1</accession>
<evidence type="ECO:0000256" key="3">
    <source>
        <dbReference type="ARBA" id="ARBA00004496"/>
    </source>
</evidence>
<dbReference type="GO" id="GO:0030425">
    <property type="term" value="C:dendrite"/>
    <property type="evidence" value="ECO:0007669"/>
    <property type="project" value="UniProtKB-SubCell"/>
</dbReference>
<dbReference type="FunFam" id="3.30.310.80:FF:000001">
    <property type="entry name" value="Non-specific serine/threonine protein kinase"/>
    <property type="match status" value="1"/>
</dbReference>
<comment type="subcellular location">
    <subcellularLocation>
        <location evidence="1">Cell membrane</location>
    </subcellularLocation>
    <subcellularLocation>
        <location evidence="2">Cell projection</location>
        <location evidence="2">Dendrite</location>
    </subcellularLocation>
    <subcellularLocation>
        <location evidence="3">Cytoplasm</location>
    </subcellularLocation>
</comment>
<evidence type="ECO:0000256" key="11">
    <source>
        <dbReference type="ARBA" id="ARBA00022741"/>
    </source>
</evidence>
<dbReference type="InterPro" id="IPR001772">
    <property type="entry name" value="KA1_dom"/>
</dbReference>
<evidence type="ECO:0000256" key="8">
    <source>
        <dbReference type="ARBA" id="ARBA00022527"/>
    </source>
</evidence>
<keyword evidence="7" id="KW-0963">Cytoplasm</keyword>
<evidence type="ECO:0000256" key="10">
    <source>
        <dbReference type="ARBA" id="ARBA00022679"/>
    </source>
</evidence>
<dbReference type="PANTHER" id="PTHR24346">
    <property type="entry name" value="MAP/MICROTUBULE AFFINITY-REGULATING KINASE"/>
    <property type="match status" value="1"/>
</dbReference>
<dbReference type="PROSITE" id="PS00108">
    <property type="entry name" value="PROTEIN_KINASE_ST"/>
    <property type="match status" value="1"/>
</dbReference>